<feature type="region of interest" description="Disordered" evidence="6">
    <location>
        <begin position="226"/>
        <end position="257"/>
    </location>
</feature>
<accession>A0ABW0X6N8</accession>
<feature type="chain" id="PRO_5045063294" evidence="7">
    <location>
        <begin position="36"/>
        <end position="374"/>
    </location>
</feature>
<keyword evidence="2" id="KW-0645">Protease</keyword>
<feature type="signal peptide" evidence="7">
    <location>
        <begin position="1"/>
        <end position="35"/>
    </location>
</feature>
<dbReference type="RefSeq" id="WP_380226531.1">
    <property type="nucleotide sequence ID" value="NZ_JBHSOF010000021.1"/>
</dbReference>
<dbReference type="InterPro" id="IPR038765">
    <property type="entry name" value="Papain-like_cys_pep_sf"/>
</dbReference>
<evidence type="ECO:0000256" key="6">
    <source>
        <dbReference type="SAM" id="MobiDB-lite"/>
    </source>
</evidence>
<reference evidence="10" key="1">
    <citation type="journal article" date="2019" name="Int. J. Syst. Evol. Microbiol.">
        <title>The Global Catalogue of Microorganisms (GCM) 10K type strain sequencing project: providing services to taxonomists for standard genome sequencing and annotation.</title>
        <authorList>
            <consortium name="The Broad Institute Genomics Platform"/>
            <consortium name="The Broad Institute Genome Sequencing Center for Infectious Disease"/>
            <person name="Wu L."/>
            <person name="Ma J."/>
        </authorList>
    </citation>
    <scope>NUCLEOTIDE SEQUENCE [LARGE SCALE GENOMIC DNA]</scope>
    <source>
        <strain evidence="10">CGMCC 4.1437</strain>
    </source>
</reference>
<keyword evidence="3" id="KW-0378">Hydrolase</keyword>
<evidence type="ECO:0000256" key="7">
    <source>
        <dbReference type="SAM" id="SignalP"/>
    </source>
</evidence>
<evidence type="ECO:0000256" key="5">
    <source>
        <dbReference type="SAM" id="Coils"/>
    </source>
</evidence>
<evidence type="ECO:0000313" key="10">
    <source>
        <dbReference type="Proteomes" id="UP001595975"/>
    </source>
</evidence>
<feature type="domain" description="NlpC/P60" evidence="8">
    <location>
        <begin position="260"/>
        <end position="374"/>
    </location>
</feature>
<protein>
    <submittedName>
        <fullName evidence="9">NlpC/P60 family protein</fullName>
    </submittedName>
</protein>
<dbReference type="InterPro" id="IPR000064">
    <property type="entry name" value="NLP_P60_dom"/>
</dbReference>
<dbReference type="EMBL" id="JBHSOF010000021">
    <property type="protein sequence ID" value="MFC5664841.1"/>
    <property type="molecule type" value="Genomic_DNA"/>
</dbReference>
<keyword evidence="4" id="KW-0788">Thiol protease</keyword>
<dbReference type="Gene3D" id="3.90.1720.10">
    <property type="entry name" value="endopeptidase domain like (from Nostoc punctiforme)"/>
    <property type="match status" value="1"/>
</dbReference>
<keyword evidence="5" id="KW-0175">Coiled coil</keyword>
<evidence type="ECO:0000313" key="9">
    <source>
        <dbReference type="EMBL" id="MFC5664841.1"/>
    </source>
</evidence>
<keyword evidence="7" id="KW-0732">Signal</keyword>
<feature type="coiled-coil region" evidence="5">
    <location>
        <begin position="41"/>
        <end position="96"/>
    </location>
</feature>
<dbReference type="PANTHER" id="PTHR47359">
    <property type="entry name" value="PEPTIDOGLYCAN DL-ENDOPEPTIDASE CWLO"/>
    <property type="match status" value="1"/>
</dbReference>
<evidence type="ECO:0000256" key="3">
    <source>
        <dbReference type="ARBA" id="ARBA00022801"/>
    </source>
</evidence>
<organism evidence="9 10">
    <name type="scientific">Kitasatospora misakiensis</name>
    <dbReference type="NCBI Taxonomy" id="67330"/>
    <lineage>
        <taxon>Bacteria</taxon>
        <taxon>Bacillati</taxon>
        <taxon>Actinomycetota</taxon>
        <taxon>Actinomycetes</taxon>
        <taxon>Kitasatosporales</taxon>
        <taxon>Streptomycetaceae</taxon>
        <taxon>Kitasatospora</taxon>
    </lineage>
</organism>
<dbReference type="Proteomes" id="UP001595975">
    <property type="component" value="Unassembled WGS sequence"/>
</dbReference>
<comment type="similarity">
    <text evidence="1">Belongs to the peptidase C40 family.</text>
</comment>
<dbReference type="Gene3D" id="6.10.250.3150">
    <property type="match status" value="1"/>
</dbReference>
<sequence>MGKRRKLSPPSRARLAVLTTAMAGGAVFASGTAHAEPAPNLASVKEQVDRLNEEAEQATERYNGFQERQQKLQGEANRIQEKVARGQEAMNELRTQLGVVAAEQYRNNGMDPGIQLMLDSDPAAYLGRASVQNQVAGSETNLLKQAQGEQRKLDQERAEATATLAELDAVGASLGAQKNEVQAKLAQAQTLLNRLSADERAKINAQESADKAKAAAQQAAAAERAKAAAKEAADKAKAAAQPASSAPAANTPAPAPAAAGGRAATIVQFAYAQLGKPYGWSKTGPNSFDCSGLTGAAYRAADIKLPRISQDQWKVGTRIARGDLQPGDLVFFYDDLHHVGIYIGDGKMIHAPRTGKNIEVLPIGVMPYMGAVRP</sequence>
<evidence type="ECO:0000256" key="2">
    <source>
        <dbReference type="ARBA" id="ARBA00022670"/>
    </source>
</evidence>
<gene>
    <name evidence="9" type="ORF">ACFP3U_17845</name>
</gene>
<evidence type="ECO:0000256" key="1">
    <source>
        <dbReference type="ARBA" id="ARBA00007074"/>
    </source>
</evidence>
<keyword evidence="10" id="KW-1185">Reference proteome</keyword>
<feature type="compositionally biased region" description="Basic and acidic residues" evidence="6">
    <location>
        <begin position="226"/>
        <end position="237"/>
    </location>
</feature>
<name>A0ABW0X6N8_9ACTN</name>
<dbReference type="PANTHER" id="PTHR47359:SF3">
    <property type="entry name" value="NLP_P60 DOMAIN-CONTAINING PROTEIN-RELATED"/>
    <property type="match status" value="1"/>
</dbReference>
<feature type="compositionally biased region" description="Low complexity" evidence="6">
    <location>
        <begin position="238"/>
        <end position="257"/>
    </location>
</feature>
<dbReference type="InterPro" id="IPR051794">
    <property type="entry name" value="PG_Endopeptidase_C40"/>
</dbReference>
<proteinExistence type="inferred from homology"/>
<evidence type="ECO:0000259" key="8">
    <source>
        <dbReference type="PROSITE" id="PS51935"/>
    </source>
</evidence>
<evidence type="ECO:0000256" key="4">
    <source>
        <dbReference type="ARBA" id="ARBA00022807"/>
    </source>
</evidence>
<dbReference type="Pfam" id="PF00877">
    <property type="entry name" value="NLPC_P60"/>
    <property type="match status" value="1"/>
</dbReference>
<dbReference type="PROSITE" id="PS51935">
    <property type="entry name" value="NLPC_P60"/>
    <property type="match status" value="1"/>
</dbReference>
<dbReference type="SUPFAM" id="SSF54001">
    <property type="entry name" value="Cysteine proteinases"/>
    <property type="match status" value="1"/>
</dbReference>
<comment type="caution">
    <text evidence="9">The sequence shown here is derived from an EMBL/GenBank/DDBJ whole genome shotgun (WGS) entry which is preliminary data.</text>
</comment>